<dbReference type="PANTHER" id="PTHR42345">
    <property type="entry name" value="TPR_REGION DOMAIN-CONTAINING PROTEIN"/>
    <property type="match status" value="1"/>
</dbReference>
<dbReference type="Proteomes" id="UP001610446">
    <property type="component" value="Unassembled WGS sequence"/>
</dbReference>
<comment type="caution">
    <text evidence="2">The sequence shown here is derived from an EMBL/GenBank/DDBJ whole genome shotgun (WGS) entry which is preliminary data.</text>
</comment>
<accession>A0ABR4JY44</accession>
<keyword evidence="3" id="KW-1185">Reference proteome</keyword>
<dbReference type="Gene3D" id="1.25.40.10">
    <property type="entry name" value="Tetratricopeptide repeat domain"/>
    <property type="match status" value="1"/>
</dbReference>
<organism evidence="2 3">
    <name type="scientific">Aspergillus pseudoustus</name>
    <dbReference type="NCBI Taxonomy" id="1810923"/>
    <lineage>
        <taxon>Eukaryota</taxon>
        <taxon>Fungi</taxon>
        <taxon>Dikarya</taxon>
        <taxon>Ascomycota</taxon>
        <taxon>Pezizomycotina</taxon>
        <taxon>Eurotiomycetes</taxon>
        <taxon>Eurotiomycetidae</taxon>
        <taxon>Eurotiales</taxon>
        <taxon>Aspergillaceae</taxon>
        <taxon>Aspergillus</taxon>
        <taxon>Aspergillus subgen. Nidulantes</taxon>
    </lineage>
</organism>
<reference evidence="2 3" key="1">
    <citation type="submission" date="2024-07" db="EMBL/GenBank/DDBJ databases">
        <title>Section-level genome sequencing and comparative genomics of Aspergillus sections Usti and Cavernicolus.</title>
        <authorList>
            <consortium name="Lawrence Berkeley National Laboratory"/>
            <person name="Nybo J.L."/>
            <person name="Vesth T.C."/>
            <person name="Theobald S."/>
            <person name="Frisvad J.C."/>
            <person name="Larsen T.O."/>
            <person name="Kjaerboelling I."/>
            <person name="Rothschild-Mancinelli K."/>
            <person name="Lyhne E.K."/>
            <person name="Kogle M.E."/>
            <person name="Barry K."/>
            <person name="Clum A."/>
            <person name="Na H."/>
            <person name="Ledsgaard L."/>
            <person name="Lin J."/>
            <person name="Lipzen A."/>
            <person name="Kuo A."/>
            <person name="Riley R."/>
            <person name="Mondo S."/>
            <person name="Labutti K."/>
            <person name="Haridas S."/>
            <person name="Pangalinan J."/>
            <person name="Salamov A.A."/>
            <person name="Simmons B.A."/>
            <person name="Magnuson J.K."/>
            <person name="Chen J."/>
            <person name="Drula E."/>
            <person name="Henrissat B."/>
            <person name="Wiebenga A."/>
            <person name="Lubbers R.J."/>
            <person name="Gomes A.C."/>
            <person name="Makela M.R."/>
            <person name="Stajich J."/>
            <person name="Grigoriev I.V."/>
            <person name="Mortensen U.H."/>
            <person name="De Vries R.P."/>
            <person name="Baker S.E."/>
            <person name="Andersen M.R."/>
        </authorList>
    </citation>
    <scope>NUCLEOTIDE SEQUENCE [LARGE SCALE GENOMIC DNA]</scope>
    <source>
        <strain evidence="2 3">CBS 123904</strain>
    </source>
</reference>
<proteinExistence type="predicted"/>
<dbReference type="PANTHER" id="PTHR42345:SF2">
    <property type="entry name" value="HELICASE-LIKE PROTEIN"/>
    <property type="match status" value="1"/>
</dbReference>
<dbReference type="SUPFAM" id="SSF48452">
    <property type="entry name" value="TPR-like"/>
    <property type="match status" value="1"/>
</dbReference>
<dbReference type="EMBL" id="JBFXLU010000076">
    <property type="protein sequence ID" value="KAL2844986.1"/>
    <property type="molecule type" value="Genomic_DNA"/>
</dbReference>
<feature type="compositionally biased region" description="Polar residues" evidence="1">
    <location>
        <begin position="14"/>
        <end position="28"/>
    </location>
</feature>
<dbReference type="InterPro" id="IPR011990">
    <property type="entry name" value="TPR-like_helical_dom_sf"/>
</dbReference>
<feature type="region of interest" description="Disordered" evidence="1">
    <location>
        <begin position="10"/>
        <end position="33"/>
    </location>
</feature>
<gene>
    <name evidence="2" type="ORF">BJY01DRAFT_247911</name>
</gene>
<evidence type="ECO:0000313" key="3">
    <source>
        <dbReference type="Proteomes" id="UP001610446"/>
    </source>
</evidence>
<sequence length="850" mass="95813">MGLRLKLKQLTVGERSTGSKVQDSQNDSEGQRKVEKIPAELLTEAQEAVEARRLGILVCSVLLPTVARPRVSAHAHRHGKEPVPGPVYSTECPDRGFVKAEHPSFELYQIQKKYMTRQPGKELNDEDCVIFDPEAYPVYENVNPGTVTVEGFGLDMWDAEIKYKRAPTPSCATISEAPAFSFLLIAVLRRMEELRSETHPTLDRDDEVSTWLDLLGEETWDYTEDYSTDHQERVLAMLCRYLHQEDFSSLTSISESATTFSESAYDGAWLFYIHMIMARELALRLKENGGASVSGFTKPVLAALLVSDRWFENTKLQLIEETLLRADVAEAIKVGIPLPEREKAEELMHQGDEALEDGQIEAAGELYSQAIQIDLCNYDYVRKRAEVMLTLGNYPGAVREGIYLRSLDPSRVEGYLIVGRGCMGSDNYARAQEAFQQAAELANEEGKGPFLEELAKVKAASAAQLRAIEEETDEKQKRTLIRAKEGMKWDTSGRFIRLLPIRYERQLEGLLLFAERIKWPYLSKVRQGFEEAYNDWLANKPVWFVQQDWMHGIMPPGPSFAYILMNTLICSTLPALDIRPSKSRESGLALSECSYWRVRSALGRILGCLPGVVSLNGWIGPCRTVQIDDYPEYQAVPRHCLVTTFDLSPDALLTPRETSSGATDPLLDTQDADVMREVIDPSQWLTFAPPVLEEASWRIDCLSLERNGRANPNDRHSGWLYNASIDFKISDRSRDVVFLRINYNPVFVTLPPCFPTEPQPSHKVHRRELHRYNHEEISVKVIDRHQPFEDDDKVMVINATAPGAEVVARAWCAQYGKAAVVRKAGGPCYACALKAASRDGLRTGVLIWVS</sequence>
<evidence type="ECO:0000256" key="1">
    <source>
        <dbReference type="SAM" id="MobiDB-lite"/>
    </source>
</evidence>
<protein>
    <submittedName>
        <fullName evidence="2">Uncharacterized protein</fullName>
    </submittedName>
</protein>
<name>A0ABR4JY44_9EURO</name>
<evidence type="ECO:0000313" key="2">
    <source>
        <dbReference type="EMBL" id="KAL2844986.1"/>
    </source>
</evidence>